<dbReference type="Proteomes" id="UP001595733">
    <property type="component" value="Unassembled WGS sequence"/>
</dbReference>
<sequence>MNKKVKVTSAALVAGLVLSSFGPAISAAPVVDVTRGEYVKSLITAMDVELGDGSSVKFSDVESSLKPYVEKALELGLTKGKNSKLFGTTERVTREQAFVMTVRGLEADKTYPATVVEKFKDHKTISRTLLPEVSKGVGMGFFLGYPDKTIQPGKLVAPGEMKRIVDRFLKEYSPSQTNTTVAMQILGTTDIHTNIMPYDYYKDNATQSLGLAKTATLIKQARQENPNSILVDNGDLIQGTPFGSYVATVDPLKDGQEHPSITTMELLGYDAGTLGNHEFNYGLDFLDEVLDDADYPVINANVKDATSGERLFQPYVVETKTFKDSTGKDAQVKVGITGIVPPDILKWDKSHLEGKVTVQDSVHAVEWAVKEMKKEGADVVVVLAHSGFGDDIHTVGEEDVGYLLTKVKGVDALVTGHAHSTFPDAKNAPKLPNVDVATGLINGVPTVMPGKYGSHLGVIDLELVKQGNGWIVSSSSSELRAISSDVTAVDQEIVEAVKTIHEKTLEYVREAVGTITSDIHSYFAQVQDDPSIQIVTDAQKWYMEKNIAQIAAANPEYANLPILSAGAPFKAGTRSNPDYYTFVPKGEIAIKNVADLYLYDNTLAALIVTGEDVKEWLEMSAGQFKQISTDATGEQQLINTDFRSYNYDVIDGVTYEIDVTQPAKYSPDGVLANEDASRILNLMYDGKPIDLNQKFIVATNNYRANGLFPGVRDKEAVIMFPDENRQAIIDYILEKKTIDPSADNNWKFAPLPSTANVVFESSPKAKAAITTESGITYVGEGTDGFSKYQLKK</sequence>
<protein>
    <submittedName>
        <fullName evidence="13">Bifunctional 2',3'-cyclic-nucleotide 2'-phosphodiesterase/3'-nucleotidase</fullName>
    </submittedName>
</protein>
<dbReference type="PANTHER" id="PTHR11575:SF6">
    <property type="entry name" value="2',3'-CYCLIC-NUCLEOTIDE 2'-PHOSPHODIESTERASE_3'-NUCLEOTIDASE"/>
    <property type="match status" value="1"/>
</dbReference>
<dbReference type="InterPro" id="IPR029052">
    <property type="entry name" value="Metallo-depent_PP-like"/>
</dbReference>
<dbReference type="EMBL" id="JBHSEF010000022">
    <property type="protein sequence ID" value="MFC4355206.1"/>
    <property type="molecule type" value="Genomic_DNA"/>
</dbReference>
<evidence type="ECO:0000256" key="3">
    <source>
        <dbReference type="ARBA" id="ARBA00001968"/>
    </source>
</evidence>
<comment type="catalytic activity">
    <reaction evidence="2">
        <text>a nucleoside 2',3'-cyclic phosphate + H2O = a nucleoside 3'-phosphate + H(+)</text>
        <dbReference type="Rhea" id="RHEA:19621"/>
        <dbReference type="ChEBI" id="CHEBI:15377"/>
        <dbReference type="ChEBI" id="CHEBI:15378"/>
        <dbReference type="ChEBI" id="CHEBI:66949"/>
        <dbReference type="ChEBI" id="CHEBI:66954"/>
        <dbReference type="EC" id="3.1.4.16"/>
    </reaction>
</comment>
<proteinExistence type="inferred from homology"/>
<dbReference type="InterPro" id="IPR001119">
    <property type="entry name" value="SLH_dom"/>
</dbReference>
<gene>
    <name evidence="13" type="ORF">ACFO0S_09120</name>
</gene>
<keyword evidence="10" id="KW-0511">Multifunctional enzyme</keyword>
<dbReference type="SUPFAM" id="SSF56300">
    <property type="entry name" value="Metallo-dependent phosphatases"/>
    <property type="match status" value="1"/>
</dbReference>
<dbReference type="PROSITE" id="PS00786">
    <property type="entry name" value="5_NUCLEOTIDASE_2"/>
    <property type="match status" value="1"/>
</dbReference>
<dbReference type="Pfam" id="PF00395">
    <property type="entry name" value="SLH"/>
    <property type="match status" value="1"/>
</dbReference>
<evidence type="ECO:0000256" key="6">
    <source>
        <dbReference type="ARBA" id="ARBA00022723"/>
    </source>
</evidence>
<evidence type="ECO:0000259" key="12">
    <source>
        <dbReference type="PROSITE" id="PS51272"/>
    </source>
</evidence>
<dbReference type="PRINTS" id="PR01607">
    <property type="entry name" value="APYRASEFAMLY"/>
</dbReference>
<evidence type="ECO:0000256" key="10">
    <source>
        <dbReference type="ARBA" id="ARBA00023268"/>
    </source>
</evidence>
<comment type="subcellular location">
    <subcellularLocation>
        <location evidence="4">Cell envelope</location>
    </subcellularLocation>
</comment>
<dbReference type="InterPro" id="IPR036907">
    <property type="entry name" value="5'-Nucleotdase_C_sf"/>
</dbReference>
<evidence type="ECO:0000256" key="5">
    <source>
        <dbReference type="ARBA" id="ARBA00006654"/>
    </source>
</evidence>
<keyword evidence="14" id="KW-1185">Reference proteome</keyword>
<evidence type="ECO:0000313" key="13">
    <source>
        <dbReference type="EMBL" id="MFC4355206.1"/>
    </source>
</evidence>
<evidence type="ECO:0000256" key="8">
    <source>
        <dbReference type="ARBA" id="ARBA00022741"/>
    </source>
</evidence>
<comment type="caution">
    <text evidence="13">The sequence shown here is derived from an EMBL/GenBank/DDBJ whole genome shotgun (WGS) entry which is preliminary data.</text>
</comment>
<evidence type="ECO:0000256" key="1">
    <source>
        <dbReference type="ARBA" id="ARBA00000527"/>
    </source>
</evidence>
<keyword evidence="6" id="KW-0479">Metal-binding</keyword>
<evidence type="ECO:0000256" key="11">
    <source>
        <dbReference type="SAM" id="SignalP"/>
    </source>
</evidence>
<evidence type="ECO:0000256" key="2">
    <source>
        <dbReference type="ARBA" id="ARBA00001730"/>
    </source>
</evidence>
<dbReference type="CDD" id="cd07410">
    <property type="entry name" value="MPP_CpdB_N"/>
    <property type="match status" value="1"/>
</dbReference>
<dbReference type="Gene3D" id="3.60.21.10">
    <property type="match status" value="1"/>
</dbReference>
<feature type="signal peptide" evidence="11">
    <location>
        <begin position="1"/>
        <end position="26"/>
    </location>
</feature>
<dbReference type="PROSITE" id="PS51272">
    <property type="entry name" value="SLH"/>
    <property type="match status" value="1"/>
</dbReference>
<dbReference type="RefSeq" id="WP_378141605.1">
    <property type="nucleotide sequence ID" value="NZ_JBHSEF010000022.1"/>
</dbReference>
<dbReference type="Gene3D" id="3.90.780.10">
    <property type="entry name" value="5'-Nucleotidase, C-terminal domain"/>
    <property type="match status" value="1"/>
</dbReference>
<feature type="chain" id="PRO_5047421106" evidence="11">
    <location>
        <begin position="27"/>
        <end position="792"/>
    </location>
</feature>
<reference evidence="14" key="1">
    <citation type="journal article" date="2019" name="Int. J. Syst. Evol. Microbiol.">
        <title>The Global Catalogue of Microorganisms (GCM) 10K type strain sequencing project: providing services to taxonomists for standard genome sequencing and annotation.</title>
        <authorList>
            <consortium name="The Broad Institute Genomics Platform"/>
            <consortium name="The Broad Institute Genome Sequencing Center for Infectious Disease"/>
            <person name="Wu L."/>
            <person name="Ma J."/>
        </authorList>
    </citation>
    <scope>NUCLEOTIDE SEQUENCE [LARGE SCALE GENOMIC DNA]</scope>
    <source>
        <strain evidence="14">CCUG 50353</strain>
    </source>
</reference>
<dbReference type="PANTHER" id="PTHR11575">
    <property type="entry name" value="5'-NUCLEOTIDASE-RELATED"/>
    <property type="match status" value="1"/>
</dbReference>
<name>A0ABV8UV61_9BACL</name>
<dbReference type="NCBIfam" id="NF006938">
    <property type="entry name" value="PRK09420.1"/>
    <property type="match status" value="1"/>
</dbReference>
<organism evidence="13 14">
    <name type="scientific">Chryseomicrobium palamuruense</name>
    <dbReference type="NCBI Taxonomy" id="682973"/>
    <lineage>
        <taxon>Bacteria</taxon>
        <taxon>Bacillati</taxon>
        <taxon>Bacillota</taxon>
        <taxon>Bacilli</taxon>
        <taxon>Bacillales</taxon>
        <taxon>Caryophanaceae</taxon>
        <taxon>Chryseomicrobium</taxon>
    </lineage>
</organism>
<comment type="similarity">
    <text evidence="5">Belongs to the 5'-nucleotidase family.</text>
</comment>
<keyword evidence="9" id="KW-0378">Hydrolase</keyword>
<evidence type="ECO:0000313" key="14">
    <source>
        <dbReference type="Proteomes" id="UP001595733"/>
    </source>
</evidence>
<dbReference type="Pfam" id="PF00149">
    <property type="entry name" value="Metallophos"/>
    <property type="match status" value="1"/>
</dbReference>
<evidence type="ECO:0000256" key="7">
    <source>
        <dbReference type="ARBA" id="ARBA00022729"/>
    </source>
</evidence>
<comment type="cofactor">
    <cofactor evidence="3">
        <name>a divalent metal cation</name>
        <dbReference type="ChEBI" id="CHEBI:60240"/>
    </cofactor>
</comment>
<comment type="catalytic activity">
    <reaction evidence="1">
        <text>a ribonucleoside 3'-phosphate + H2O = a ribonucleoside + phosphate</text>
        <dbReference type="Rhea" id="RHEA:10144"/>
        <dbReference type="ChEBI" id="CHEBI:13197"/>
        <dbReference type="ChEBI" id="CHEBI:15377"/>
        <dbReference type="ChEBI" id="CHEBI:18254"/>
        <dbReference type="ChEBI" id="CHEBI:43474"/>
        <dbReference type="EC" id="3.1.3.6"/>
    </reaction>
</comment>
<dbReference type="SUPFAM" id="SSF55816">
    <property type="entry name" value="5'-nucleotidase (syn. UDP-sugar hydrolase), C-terminal domain"/>
    <property type="match status" value="1"/>
</dbReference>
<keyword evidence="7 11" id="KW-0732">Signal</keyword>
<evidence type="ECO:0000256" key="9">
    <source>
        <dbReference type="ARBA" id="ARBA00022801"/>
    </source>
</evidence>
<keyword evidence="8" id="KW-0547">Nucleotide-binding</keyword>
<feature type="domain" description="SLH" evidence="12">
    <location>
        <begin position="52"/>
        <end position="115"/>
    </location>
</feature>
<dbReference type="InterPro" id="IPR006146">
    <property type="entry name" value="5'-Nucleotdase_CS"/>
</dbReference>
<dbReference type="InterPro" id="IPR008334">
    <property type="entry name" value="5'-Nucleotdase_C"/>
</dbReference>
<dbReference type="InterPro" id="IPR004843">
    <property type="entry name" value="Calcineurin-like_PHP"/>
</dbReference>
<dbReference type="InterPro" id="IPR006179">
    <property type="entry name" value="5_nucleotidase/apyrase"/>
</dbReference>
<evidence type="ECO:0000256" key="4">
    <source>
        <dbReference type="ARBA" id="ARBA00004196"/>
    </source>
</evidence>
<accession>A0ABV8UV61</accession>
<dbReference type="InterPro" id="IPR041827">
    <property type="entry name" value="CpdB_N"/>
</dbReference>
<dbReference type="Pfam" id="PF02872">
    <property type="entry name" value="5_nucleotid_C"/>
    <property type="match status" value="1"/>
</dbReference>